<gene>
    <name evidence="2" type="ORF">A2945_01105</name>
</gene>
<keyword evidence="1" id="KW-1133">Transmembrane helix</keyword>
<dbReference type="AlphaFoldDB" id="A0A1G2CG95"/>
<keyword evidence="1" id="KW-0472">Membrane</keyword>
<dbReference type="EMBL" id="MHLA01000015">
    <property type="protein sequence ID" value="OGY99437.1"/>
    <property type="molecule type" value="Genomic_DNA"/>
</dbReference>
<sequence length="99" mass="11455">MFERFRASIVLERQFWRRFWKRFFIGAVLALIIFTVTAGYIRQLVCTIYPTYCRPSKYNATPIVPPPKTSGQKLMPDAHIFSEAALPHEEASSCDLMPI</sequence>
<protein>
    <submittedName>
        <fullName evidence="2">Uncharacterized protein</fullName>
    </submittedName>
</protein>
<dbReference type="Proteomes" id="UP000178880">
    <property type="component" value="Unassembled WGS sequence"/>
</dbReference>
<reference evidence="2 3" key="1">
    <citation type="journal article" date="2016" name="Nat. Commun.">
        <title>Thousands of microbial genomes shed light on interconnected biogeochemical processes in an aquifer system.</title>
        <authorList>
            <person name="Anantharaman K."/>
            <person name="Brown C.T."/>
            <person name="Hug L.A."/>
            <person name="Sharon I."/>
            <person name="Castelle C.J."/>
            <person name="Probst A.J."/>
            <person name="Thomas B.C."/>
            <person name="Singh A."/>
            <person name="Wilkins M.J."/>
            <person name="Karaoz U."/>
            <person name="Brodie E.L."/>
            <person name="Williams K.H."/>
            <person name="Hubbard S.S."/>
            <person name="Banfield J.F."/>
        </authorList>
    </citation>
    <scope>NUCLEOTIDE SEQUENCE [LARGE SCALE GENOMIC DNA]</scope>
</reference>
<feature type="transmembrane region" description="Helical" evidence="1">
    <location>
        <begin position="23"/>
        <end position="41"/>
    </location>
</feature>
<organism evidence="2 3">
    <name type="scientific">Candidatus Liptonbacteria bacterium RIFCSPLOWO2_01_FULL_52_25</name>
    <dbReference type="NCBI Taxonomy" id="1798650"/>
    <lineage>
        <taxon>Bacteria</taxon>
        <taxon>Candidatus Liptoniibacteriota</taxon>
    </lineage>
</organism>
<evidence type="ECO:0000256" key="1">
    <source>
        <dbReference type="SAM" id="Phobius"/>
    </source>
</evidence>
<evidence type="ECO:0000313" key="2">
    <source>
        <dbReference type="EMBL" id="OGY99437.1"/>
    </source>
</evidence>
<evidence type="ECO:0000313" key="3">
    <source>
        <dbReference type="Proteomes" id="UP000178880"/>
    </source>
</evidence>
<proteinExistence type="predicted"/>
<name>A0A1G2CG95_9BACT</name>
<comment type="caution">
    <text evidence="2">The sequence shown here is derived from an EMBL/GenBank/DDBJ whole genome shotgun (WGS) entry which is preliminary data.</text>
</comment>
<accession>A0A1G2CG95</accession>
<keyword evidence="1" id="KW-0812">Transmembrane</keyword>